<dbReference type="Proteomes" id="UP000001191">
    <property type="component" value="Chromosome"/>
</dbReference>
<dbReference type="Gene3D" id="6.10.250.690">
    <property type="match status" value="1"/>
</dbReference>
<dbReference type="InterPro" id="IPR011006">
    <property type="entry name" value="CheY-like_superfamily"/>
</dbReference>
<dbReference type="HOGENOM" id="CLU_000445_30_1_3"/>
<evidence type="ECO:0000256" key="7">
    <source>
        <dbReference type="PROSITE-ProRule" id="PRU01091"/>
    </source>
</evidence>
<dbReference type="Pfam" id="PF00486">
    <property type="entry name" value="Trans_reg_C"/>
    <property type="match status" value="1"/>
</dbReference>
<dbReference type="GO" id="GO:0005829">
    <property type="term" value="C:cytosol"/>
    <property type="evidence" value="ECO:0007669"/>
    <property type="project" value="TreeGrafter"/>
</dbReference>
<evidence type="ECO:0000313" key="10">
    <source>
        <dbReference type="EMBL" id="ACC83637.1"/>
    </source>
</evidence>
<keyword evidence="1 6" id="KW-0597">Phosphoprotein</keyword>
<proteinExistence type="predicted"/>
<keyword evidence="2" id="KW-0902">Two-component regulatory system</keyword>
<keyword evidence="4 7" id="KW-0238">DNA-binding</keyword>
<dbReference type="InterPro" id="IPR001867">
    <property type="entry name" value="OmpR/PhoB-type_DNA-bd"/>
</dbReference>
<organism evidence="10 11">
    <name type="scientific">Nostoc punctiforme (strain ATCC 29133 / PCC 73102)</name>
    <dbReference type="NCBI Taxonomy" id="63737"/>
    <lineage>
        <taxon>Bacteria</taxon>
        <taxon>Bacillati</taxon>
        <taxon>Cyanobacteriota</taxon>
        <taxon>Cyanophyceae</taxon>
        <taxon>Nostocales</taxon>
        <taxon>Nostocaceae</taxon>
        <taxon>Nostoc</taxon>
    </lineage>
</organism>
<keyword evidence="3" id="KW-0805">Transcription regulation</keyword>
<dbReference type="FunFam" id="1.10.10.10:FF:000005">
    <property type="entry name" value="Two-component system response regulator"/>
    <property type="match status" value="1"/>
</dbReference>
<evidence type="ECO:0000313" key="11">
    <source>
        <dbReference type="Proteomes" id="UP000001191"/>
    </source>
</evidence>
<evidence type="ECO:0000259" key="8">
    <source>
        <dbReference type="PROSITE" id="PS50110"/>
    </source>
</evidence>
<dbReference type="SUPFAM" id="SSF52172">
    <property type="entry name" value="CheY-like"/>
    <property type="match status" value="1"/>
</dbReference>
<dbReference type="InterPro" id="IPR001789">
    <property type="entry name" value="Sig_transdc_resp-reg_receiver"/>
</dbReference>
<keyword evidence="11" id="KW-1185">Reference proteome</keyword>
<evidence type="ECO:0000256" key="4">
    <source>
        <dbReference type="ARBA" id="ARBA00023125"/>
    </source>
</evidence>
<dbReference type="InterPro" id="IPR036388">
    <property type="entry name" value="WH-like_DNA-bd_sf"/>
</dbReference>
<dbReference type="InterPro" id="IPR039420">
    <property type="entry name" value="WalR-like"/>
</dbReference>
<dbReference type="AlphaFoldDB" id="B2J4E7"/>
<dbReference type="FunFam" id="3.40.50.2300:FF:000001">
    <property type="entry name" value="DNA-binding response regulator PhoB"/>
    <property type="match status" value="1"/>
</dbReference>
<dbReference type="PROSITE" id="PS50110">
    <property type="entry name" value="RESPONSE_REGULATORY"/>
    <property type="match status" value="1"/>
</dbReference>
<dbReference type="RefSeq" id="WP_012411588.1">
    <property type="nucleotide sequence ID" value="NC_010628.1"/>
</dbReference>
<keyword evidence="5" id="KW-0804">Transcription</keyword>
<evidence type="ECO:0000259" key="9">
    <source>
        <dbReference type="PROSITE" id="PS51755"/>
    </source>
</evidence>
<dbReference type="KEGG" id="npu:Npun_R5316"/>
<dbReference type="SMART" id="SM00448">
    <property type="entry name" value="REC"/>
    <property type="match status" value="1"/>
</dbReference>
<reference evidence="11" key="1">
    <citation type="submission" date="2008-04" db="EMBL/GenBank/DDBJ databases">
        <title>Complete sequence of chromosome of Nostoc punctiforme ATCC 29133.</title>
        <authorList>
            <consortium name="US DOE Joint Genome Institute"/>
            <person name="Copeland A."/>
            <person name="Lucas S."/>
            <person name="Lapidus A."/>
            <person name="Glavina del Rio T."/>
            <person name="Dalin E."/>
            <person name="Tice H."/>
            <person name="Pitluck S."/>
            <person name="Chain P."/>
            <person name="Malfatti S."/>
            <person name="Shin M."/>
            <person name="Vergez L."/>
            <person name="Schmutz J."/>
            <person name="Larimer F."/>
            <person name="Land M."/>
            <person name="Hauser L."/>
            <person name="Kyrpides N."/>
            <person name="Kim E."/>
            <person name="Meeks J.C."/>
            <person name="Elhai J."/>
            <person name="Campbell E.L."/>
            <person name="Thiel T."/>
            <person name="Longmire J."/>
            <person name="Potts M."/>
            <person name="Atlas R."/>
        </authorList>
    </citation>
    <scope>NUCLEOTIDE SEQUENCE [LARGE SCALE GENOMIC DNA]</scope>
    <source>
        <strain evidence="11">ATCC 29133 / PCC 73102</strain>
    </source>
</reference>
<gene>
    <name evidence="10" type="ordered locus">Npun_R5316</name>
</gene>
<feature type="domain" description="Response regulatory" evidence="8">
    <location>
        <begin position="2"/>
        <end position="116"/>
    </location>
</feature>
<feature type="modified residue" description="4-aspartylphosphate" evidence="6">
    <location>
        <position position="51"/>
    </location>
</feature>
<dbReference type="eggNOG" id="COG0745">
    <property type="taxonomic scope" value="Bacteria"/>
</dbReference>
<dbReference type="PANTHER" id="PTHR48111">
    <property type="entry name" value="REGULATOR OF RPOS"/>
    <property type="match status" value="1"/>
</dbReference>
<dbReference type="PROSITE" id="PS51755">
    <property type="entry name" value="OMPR_PHOB"/>
    <property type="match status" value="1"/>
</dbReference>
<dbReference type="PANTHER" id="PTHR48111:SF1">
    <property type="entry name" value="TWO-COMPONENT RESPONSE REGULATOR ORR33"/>
    <property type="match status" value="1"/>
</dbReference>
<evidence type="ECO:0000256" key="6">
    <source>
        <dbReference type="PROSITE-ProRule" id="PRU00169"/>
    </source>
</evidence>
<feature type="domain" description="OmpR/PhoB-type" evidence="9">
    <location>
        <begin position="124"/>
        <end position="222"/>
    </location>
</feature>
<dbReference type="EMBL" id="CP001037">
    <property type="protein sequence ID" value="ACC83637.1"/>
    <property type="molecule type" value="Genomic_DNA"/>
</dbReference>
<dbReference type="CDD" id="cd19935">
    <property type="entry name" value="REC_OmpR_CusR-like"/>
    <property type="match status" value="1"/>
</dbReference>
<dbReference type="STRING" id="63737.Npun_R5316"/>
<evidence type="ECO:0000256" key="3">
    <source>
        <dbReference type="ARBA" id="ARBA00023015"/>
    </source>
</evidence>
<dbReference type="EnsemblBacteria" id="ACC83637">
    <property type="protein sequence ID" value="ACC83637"/>
    <property type="gene ID" value="Npun_R5316"/>
</dbReference>
<evidence type="ECO:0000256" key="1">
    <source>
        <dbReference type="ARBA" id="ARBA00022553"/>
    </source>
</evidence>
<evidence type="ECO:0000256" key="2">
    <source>
        <dbReference type="ARBA" id="ARBA00023012"/>
    </source>
</evidence>
<dbReference type="PhylomeDB" id="B2J4E7"/>
<dbReference type="Pfam" id="PF00072">
    <property type="entry name" value="Response_reg"/>
    <property type="match status" value="1"/>
</dbReference>
<protein>
    <submittedName>
        <fullName evidence="10">Two component transcriptional regulator, winged helix family</fullName>
    </submittedName>
</protein>
<dbReference type="Gene3D" id="1.10.10.10">
    <property type="entry name" value="Winged helix-like DNA-binding domain superfamily/Winged helix DNA-binding domain"/>
    <property type="match status" value="1"/>
</dbReference>
<reference evidence="10 11" key="2">
    <citation type="journal article" date="2013" name="Plant Physiol.">
        <title>A Nostoc punctiforme Sugar Transporter Necessary to Establish a Cyanobacterium-Plant Symbiosis.</title>
        <authorList>
            <person name="Ekman M."/>
            <person name="Picossi S."/>
            <person name="Campbell E.L."/>
            <person name="Meeks J.C."/>
            <person name="Flores E."/>
        </authorList>
    </citation>
    <scope>NUCLEOTIDE SEQUENCE [LARGE SCALE GENOMIC DNA]</scope>
    <source>
        <strain evidence="11">ATCC 29133 / PCC 73102</strain>
    </source>
</reference>
<feature type="DNA-binding region" description="OmpR/PhoB-type" evidence="7">
    <location>
        <begin position="124"/>
        <end position="222"/>
    </location>
</feature>
<dbReference type="GO" id="GO:0000156">
    <property type="term" value="F:phosphorelay response regulator activity"/>
    <property type="evidence" value="ECO:0007669"/>
    <property type="project" value="TreeGrafter"/>
</dbReference>
<dbReference type="SMART" id="SM00862">
    <property type="entry name" value="Trans_reg_C"/>
    <property type="match status" value="1"/>
</dbReference>
<sequence length="227" mass="25923">MNVLFVEDEAKIANFVRAGLKEQGFVVDYCDNGDEGYLRALENEYDVLILDIMVPGKDGLSILKLLRGQGRNAPVILLTARNELDDRLAGLNLGADDYIAKPFFVEELAARIHAVVRRSVSNRQNILSVGPIRLDRITREVTCDRQAIELTSREFNLLEYLMRSPGRVFTRTQILEHVWGYDFNPNTNVVDVCIQRIRKKIDPIDEPVWIESIRGVGYRFRKPESSS</sequence>
<dbReference type="CDD" id="cd00383">
    <property type="entry name" value="trans_reg_C"/>
    <property type="match status" value="1"/>
</dbReference>
<accession>B2J4E7</accession>
<dbReference type="OrthoDB" id="9790442at2"/>
<name>B2J4E7_NOSP7</name>
<evidence type="ECO:0000256" key="5">
    <source>
        <dbReference type="ARBA" id="ARBA00023163"/>
    </source>
</evidence>
<dbReference type="Gene3D" id="3.40.50.2300">
    <property type="match status" value="1"/>
</dbReference>
<dbReference type="GO" id="GO:0000976">
    <property type="term" value="F:transcription cis-regulatory region binding"/>
    <property type="evidence" value="ECO:0007669"/>
    <property type="project" value="TreeGrafter"/>
</dbReference>
<dbReference type="GO" id="GO:0006355">
    <property type="term" value="P:regulation of DNA-templated transcription"/>
    <property type="evidence" value="ECO:0007669"/>
    <property type="project" value="InterPro"/>
</dbReference>
<dbReference type="GO" id="GO:0032993">
    <property type="term" value="C:protein-DNA complex"/>
    <property type="evidence" value="ECO:0007669"/>
    <property type="project" value="TreeGrafter"/>
</dbReference>